<comment type="caution">
    <text evidence="1">The sequence shown here is derived from an EMBL/GenBank/DDBJ whole genome shotgun (WGS) entry which is preliminary data.</text>
</comment>
<keyword evidence="2" id="KW-1185">Reference proteome</keyword>
<sequence>MHPIDLEAEATRLRTLGSDLEDLHSTILHLRLQPGTDARQKITTAIVTTNRLVERALERLEALARSQYTAVPGSRPSLEALASVVHTATTAAGYLATALSGNPAGGAPFPGWTGGQDTRHQTASTALPKHLAKAAHQLDLAFTGCYYIARGIPQDVRQHSGQQRAVTRPRLSATQYEALVRLSEGGGQLHNRGRLAIRAIDANGRTLNQAALSALVKHQLVTVDTPTSPFTGQRLVVTEAGRQAVAAYEPSVSPVRPAAPAGAPAVRRGR</sequence>
<protein>
    <recommendedName>
        <fullName evidence="3">MarR family transcriptional regulator</fullName>
    </recommendedName>
</protein>
<accession>A0ABP9AKX3</accession>
<dbReference type="RefSeq" id="WP_345616634.1">
    <property type="nucleotide sequence ID" value="NZ_BAABIG010000001.1"/>
</dbReference>
<evidence type="ECO:0008006" key="3">
    <source>
        <dbReference type="Google" id="ProtNLM"/>
    </source>
</evidence>
<evidence type="ECO:0000313" key="2">
    <source>
        <dbReference type="Proteomes" id="UP001501265"/>
    </source>
</evidence>
<proteinExistence type="predicted"/>
<organism evidence="1 2">
    <name type="scientific">Streptomyces ziwulingensis</name>
    <dbReference type="NCBI Taxonomy" id="1045501"/>
    <lineage>
        <taxon>Bacteria</taxon>
        <taxon>Bacillati</taxon>
        <taxon>Actinomycetota</taxon>
        <taxon>Actinomycetes</taxon>
        <taxon>Kitasatosporales</taxon>
        <taxon>Streptomycetaceae</taxon>
        <taxon>Streptomyces</taxon>
    </lineage>
</organism>
<name>A0ABP9AKX3_9ACTN</name>
<reference evidence="2" key="1">
    <citation type="journal article" date="2019" name="Int. J. Syst. Evol. Microbiol.">
        <title>The Global Catalogue of Microorganisms (GCM) 10K type strain sequencing project: providing services to taxonomists for standard genome sequencing and annotation.</title>
        <authorList>
            <consortium name="The Broad Institute Genomics Platform"/>
            <consortium name="The Broad Institute Genome Sequencing Center for Infectious Disease"/>
            <person name="Wu L."/>
            <person name="Ma J."/>
        </authorList>
    </citation>
    <scope>NUCLEOTIDE SEQUENCE [LARGE SCALE GENOMIC DNA]</scope>
    <source>
        <strain evidence="2">JCM 18081</strain>
    </source>
</reference>
<dbReference type="Proteomes" id="UP001501265">
    <property type="component" value="Unassembled WGS sequence"/>
</dbReference>
<dbReference type="EMBL" id="BAABIG010000001">
    <property type="protein sequence ID" value="GAA4781858.1"/>
    <property type="molecule type" value="Genomic_DNA"/>
</dbReference>
<evidence type="ECO:0000313" key="1">
    <source>
        <dbReference type="EMBL" id="GAA4781858.1"/>
    </source>
</evidence>
<gene>
    <name evidence="1" type="ORF">GCM10023220_00380</name>
</gene>